<dbReference type="Gramene" id="mRNA:HanXRQr2_Chr10g0435261">
    <property type="protein sequence ID" value="CDS:HanXRQr2_Chr10g0435261.1"/>
    <property type="gene ID" value="HanXRQr2_Chr10g0435261"/>
</dbReference>
<organism evidence="1 2">
    <name type="scientific">Helianthus annuus</name>
    <name type="common">Common sunflower</name>
    <dbReference type="NCBI Taxonomy" id="4232"/>
    <lineage>
        <taxon>Eukaryota</taxon>
        <taxon>Viridiplantae</taxon>
        <taxon>Streptophyta</taxon>
        <taxon>Embryophyta</taxon>
        <taxon>Tracheophyta</taxon>
        <taxon>Spermatophyta</taxon>
        <taxon>Magnoliopsida</taxon>
        <taxon>eudicotyledons</taxon>
        <taxon>Gunneridae</taxon>
        <taxon>Pentapetalae</taxon>
        <taxon>asterids</taxon>
        <taxon>campanulids</taxon>
        <taxon>Asterales</taxon>
        <taxon>Asteraceae</taxon>
        <taxon>Asteroideae</taxon>
        <taxon>Heliantheae alliance</taxon>
        <taxon>Heliantheae</taxon>
        <taxon>Helianthus</taxon>
    </lineage>
</organism>
<accession>A0A9K3HWV7</accession>
<evidence type="ECO:0000313" key="1">
    <source>
        <dbReference type="EMBL" id="KAF5785982.1"/>
    </source>
</evidence>
<dbReference type="Proteomes" id="UP000215914">
    <property type="component" value="Unassembled WGS sequence"/>
</dbReference>
<dbReference type="EMBL" id="MNCJ02000325">
    <property type="protein sequence ID" value="KAF5785982.1"/>
    <property type="molecule type" value="Genomic_DNA"/>
</dbReference>
<proteinExistence type="predicted"/>
<dbReference type="AlphaFoldDB" id="A0A9K3HWV7"/>
<comment type="caution">
    <text evidence="1">The sequence shown here is derived from an EMBL/GenBank/DDBJ whole genome shotgun (WGS) entry which is preliminary data.</text>
</comment>
<reference evidence="1" key="2">
    <citation type="submission" date="2020-06" db="EMBL/GenBank/DDBJ databases">
        <title>Helianthus annuus Genome sequencing and assembly Release 2.</title>
        <authorList>
            <person name="Gouzy J."/>
            <person name="Langlade N."/>
            <person name="Munos S."/>
        </authorList>
    </citation>
    <scope>NUCLEOTIDE SEQUENCE</scope>
    <source>
        <tissue evidence="1">Leaves</tissue>
    </source>
</reference>
<keyword evidence="2" id="KW-1185">Reference proteome</keyword>
<reference evidence="1" key="1">
    <citation type="journal article" date="2017" name="Nature">
        <title>The sunflower genome provides insights into oil metabolism, flowering and Asterid evolution.</title>
        <authorList>
            <person name="Badouin H."/>
            <person name="Gouzy J."/>
            <person name="Grassa C.J."/>
            <person name="Murat F."/>
            <person name="Staton S.E."/>
            <person name="Cottret L."/>
            <person name="Lelandais-Briere C."/>
            <person name="Owens G.L."/>
            <person name="Carrere S."/>
            <person name="Mayjonade B."/>
            <person name="Legrand L."/>
            <person name="Gill N."/>
            <person name="Kane N.C."/>
            <person name="Bowers J.E."/>
            <person name="Hubner S."/>
            <person name="Bellec A."/>
            <person name="Berard A."/>
            <person name="Berges H."/>
            <person name="Blanchet N."/>
            <person name="Boniface M.C."/>
            <person name="Brunel D."/>
            <person name="Catrice O."/>
            <person name="Chaidir N."/>
            <person name="Claudel C."/>
            <person name="Donnadieu C."/>
            <person name="Faraut T."/>
            <person name="Fievet G."/>
            <person name="Helmstetter N."/>
            <person name="King M."/>
            <person name="Knapp S.J."/>
            <person name="Lai Z."/>
            <person name="Le Paslier M.C."/>
            <person name="Lippi Y."/>
            <person name="Lorenzon L."/>
            <person name="Mandel J.R."/>
            <person name="Marage G."/>
            <person name="Marchand G."/>
            <person name="Marquand E."/>
            <person name="Bret-Mestries E."/>
            <person name="Morien E."/>
            <person name="Nambeesan S."/>
            <person name="Nguyen T."/>
            <person name="Pegot-Espagnet P."/>
            <person name="Pouilly N."/>
            <person name="Raftis F."/>
            <person name="Sallet E."/>
            <person name="Schiex T."/>
            <person name="Thomas J."/>
            <person name="Vandecasteele C."/>
            <person name="Vares D."/>
            <person name="Vear F."/>
            <person name="Vautrin S."/>
            <person name="Crespi M."/>
            <person name="Mangin B."/>
            <person name="Burke J.M."/>
            <person name="Salse J."/>
            <person name="Munos S."/>
            <person name="Vincourt P."/>
            <person name="Rieseberg L.H."/>
            <person name="Langlade N.B."/>
        </authorList>
    </citation>
    <scope>NUCLEOTIDE SEQUENCE</scope>
    <source>
        <tissue evidence="1">Leaves</tissue>
    </source>
</reference>
<name>A0A9K3HWV7_HELAN</name>
<protein>
    <submittedName>
        <fullName evidence="1">Uncharacterized protein</fullName>
    </submittedName>
</protein>
<evidence type="ECO:0000313" key="2">
    <source>
        <dbReference type="Proteomes" id="UP000215914"/>
    </source>
</evidence>
<sequence>MVVIEEPVVPKPDVAEPTVVENVAEPVAEPVNEPSHDTEMEEVFHNIAFNQRDPNLDDVIFSRAFAAIDAALESGNPSASTSKGNGILVEEEEDDVDMLTERKYLSLVRKDFLGRFSAKGQEKIKAF</sequence>
<gene>
    <name evidence="1" type="ORF">HanXRQr2_Chr10g0435261</name>
</gene>